<evidence type="ECO:0000313" key="2">
    <source>
        <dbReference type="EMBL" id="VDL71651.1"/>
    </source>
</evidence>
<gene>
    <name evidence="2" type="ORF">NBR_LOCUS8062</name>
</gene>
<evidence type="ECO:0000313" key="3">
    <source>
        <dbReference type="Proteomes" id="UP000271162"/>
    </source>
</evidence>
<feature type="region of interest" description="Disordered" evidence="1">
    <location>
        <begin position="1"/>
        <end position="47"/>
    </location>
</feature>
<evidence type="ECO:0000256" key="1">
    <source>
        <dbReference type="SAM" id="MobiDB-lite"/>
    </source>
</evidence>
<feature type="compositionally biased region" description="Polar residues" evidence="1">
    <location>
        <begin position="1"/>
        <end position="33"/>
    </location>
</feature>
<dbReference type="AlphaFoldDB" id="A0A0N4XYB4"/>
<sequence length="97" mass="9942">MQKQDSTLTETTQVVTKSSQAPPCCATKTNTSIGEGPAKAGDTVQSDESKLKTVAVLPKSEGCTETSVKAATISSANMVTREPSTPAPSSVPADSQK</sequence>
<accession>A0A0N4XYB4</accession>
<protein>
    <submittedName>
        <fullName evidence="2 4">Uncharacterized protein</fullName>
    </submittedName>
</protein>
<dbReference type="WBParaSite" id="NBR_0000806101-mRNA-1">
    <property type="protein sequence ID" value="NBR_0000806101-mRNA-1"/>
    <property type="gene ID" value="NBR_0000806101"/>
</dbReference>
<name>A0A0N4XYB4_NIPBR</name>
<organism evidence="4">
    <name type="scientific">Nippostrongylus brasiliensis</name>
    <name type="common">Rat hookworm</name>
    <dbReference type="NCBI Taxonomy" id="27835"/>
    <lineage>
        <taxon>Eukaryota</taxon>
        <taxon>Metazoa</taxon>
        <taxon>Ecdysozoa</taxon>
        <taxon>Nematoda</taxon>
        <taxon>Chromadorea</taxon>
        <taxon>Rhabditida</taxon>
        <taxon>Rhabditina</taxon>
        <taxon>Rhabditomorpha</taxon>
        <taxon>Strongyloidea</taxon>
        <taxon>Heligmosomidae</taxon>
        <taxon>Nippostrongylus</taxon>
    </lineage>
</organism>
<reference evidence="2 3" key="2">
    <citation type="submission" date="2018-11" db="EMBL/GenBank/DDBJ databases">
        <authorList>
            <consortium name="Pathogen Informatics"/>
        </authorList>
    </citation>
    <scope>NUCLEOTIDE SEQUENCE [LARGE SCALE GENOMIC DNA]</scope>
</reference>
<dbReference type="Proteomes" id="UP000271162">
    <property type="component" value="Unassembled WGS sequence"/>
</dbReference>
<reference evidence="4" key="1">
    <citation type="submission" date="2017-02" db="UniProtKB">
        <authorList>
            <consortium name="WormBaseParasite"/>
        </authorList>
    </citation>
    <scope>IDENTIFICATION</scope>
</reference>
<proteinExistence type="predicted"/>
<feature type="region of interest" description="Disordered" evidence="1">
    <location>
        <begin position="74"/>
        <end position="97"/>
    </location>
</feature>
<evidence type="ECO:0000313" key="4">
    <source>
        <dbReference type="WBParaSite" id="NBR_0000806101-mRNA-1"/>
    </source>
</evidence>
<keyword evidence="3" id="KW-1185">Reference proteome</keyword>
<dbReference type="EMBL" id="UYSL01019959">
    <property type="protein sequence ID" value="VDL71651.1"/>
    <property type="molecule type" value="Genomic_DNA"/>
</dbReference>